<keyword evidence="3" id="KW-1185">Reference proteome</keyword>
<feature type="compositionally biased region" description="Basic and acidic residues" evidence="1">
    <location>
        <begin position="109"/>
        <end position="118"/>
    </location>
</feature>
<feature type="region of interest" description="Disordered" evidence="1">
    <location>
        <begin position="1"/>
        <end position="28"/>
    </location>
</feature>
<reference evidence="2" key="1">
    <citation type="submission" date="2020-03" db="EMBL/GenBank/DDBJ databases">
        <authorList>
            <person name="Weist P."/>
        </authorList>
    </citation>
    <scope>NUCLEOTIDE SEQUENCE</scope>
</reference>
<evidence type="ECO:0000313" key="2">
    <source>
        <dbReference type="EMBL" id="CAB1428534.1"/>
    </source>
</evidence>
<dbReference type="AlphaFoldDB" id="A0A9N7UE12"/>
<gene>
    <name evidence="2" type="ORF">PLEPLA_LOCUS16507</name>
</gene>
<sequence length="118" mass="13042">MLRLTRPLTATTTDPLPCAQPPAMSKSGLRTRCVVHATHALGLGKPMDNSTSRLELHFTEPGRFCRSLRGRILLYRSSLAAMVQRVARAPTPTVQAPERPPASPSHSAGPHEWRRERL</sequence>
<name>A0A9N7UE12_PLEPL</name>
<accession>A0A9N7UE12</accession>
<protein>
    <submittedName>
        <fullName evidence="2">Uncharacterized protein</fullName>
    </submittedName>
</protein>
<evidence type="ECO:0000256" key="1">
    <source>
        <dbReference type="SAM" id="MobiDB-lite"/>
    </source>
</evidence>
<dbReference type="Proteomes" id="UP001153269">
    <property type="component" value="Unassembled WGS sequence"/>
</dbReference>
<comment type="caution">
    <text evidence="2">The sequence shown here is derived from an EMBL/GenBank/DDBJ whole genome shotgun (WGS) entry which is preliminary data.</text>
</comment>
<organism evidence="2 3">
    <name type="scientific">Pleuronectes platessa</name>
    <name type="common">European plaice</name>
    <dbReference type="NCBI Taxonomy" id="8262"/>
    <lineage>
        <taxon>Eukaryota</taxon>
        <taxon>Metazoa</taxon>
        <taxon>Chordata</taxon>
        <taxon>Craniata</taxon>
        <taxon>Vertebrata</taxon>
        <taxon>Euteleostomi</taxon>
        <taxon>Actinopterygii</taxon>
        <taxon>Neopterygii</taxon>
        <taxon>Teleostei</taxon>
        <taxon>Neoteleostei</taxon>
        <taxon>Acanthomorphata</taxon>
        <taxon>Carangaria</taxon>
        <taxon>Pleuronectiformes</taxon>
        <taxon>Pleuronectoidei</taxon>
        <taxon>Pleuronectidae</taxon>
        <taxon>Pleuronectes</taxon>
    </lineage>
</organism>
<evidence type="ECO:0000313" key="3">
    <source>
        <dbReference type="Proteomes" id="UP001153269"/>
    </source>
</evidence>
<proteinExistence type="predicted"/>
<feature type="compositionally biased region" description="Low complexity" evidence="1">
    <location>
        <begin position="1"/>
        <end position="17"/>
    </location>
</feature>
<dbReference type="EMBL" id="CADEAL010001063">
    <property type="protein sequence ID" value="CAB1428534.1"/>
    <property type="molecule type" value="Genomic_DNA"/>
</dbReference>
<feature type="region of interest" description="Disordered" evidence="1">
    <location>
        <begin position="90"/>
        <end position="118"/>
    </location>
</feature>